<evidence type="ECO:0000256" key="12">
    <source>
        <dbReference type="ARBA" id="ARBA00042615"/>
    </source>
</evidence>
<evidence type="ECO:0000256" key="7">
    <source>
        <dbReference type="ARBA" id="ARBA00022723"/>
    </source>
</evidence>
<name>A0A1T2KVD5_9GAMM</name>
<evidence type="ECO:0000313" key="15">
    <source>
        <dbReference type="EMBL" id="OOZ36761.1"/>
    </source>
</evidence>
<keyword evidence="7" id="KW-0479">Metal-binding</keyword>
<reference evidence="15 16" key="1">
    <citation type="submission" date="2016-11" db="EMBL/GenBank/DDBJ databases">
        <title>Mixed transmission modes and dynamic genome evolution in an obligate animal-bacterial symbiosis.</title>
        <authorList>
            <person name="Russell S.L."/>
            <person name="Corbett-Detig R.B."/>
            <person name="Cavanaugh C.M."/>
        </authorList>
    </citation>
    <scope>NUCLEOTIDE SEQUENCE [LARGE SCALE GENOMIC DNA]</scope>
    <source>
        <strain evidence="15">Se-Cadez</strain>
    </source>
</reference>
<evidence type="ECO:0000256" key="5">
    <source>
        <dbReference type="ARBA" id="ARBA00011901"/>
    </source>
</evidence>
<evidence type="ECO:0000259" key="14">
    <source>
        <dbReference type="SMART" id="SM00644"/>
    </source>
</evidence>
<dbReference type="GO" id="GO:0046872">
    <property type="term" value="F:metal ion binding"/>
    <property type="evidence" value="ECO:0007669"/>
    <property type="project" value="UniProtKB-KW"/>
</dbReference>
<evidence type="ECO:0000256" key="13">
    <source>
        <dbReference type="SAM" id="MobiDB-lite"/>
    </source>
</evidence>
<dbReference type="GO" id="GO:0005737">
    <property type="term" value="C:cytoplasm"/>
    <property type="evidence" value="ECO:0007669"/>
    <property type="project" value="UniProtKB-SubCell"/>
</dbReference>
<dbReference type="Pfam" id="PF01510">
    <property type="entry name" value="Amidase_2"/>
    <property type="match status" value="1"/>
</dbReference>
<feature type="domain" description="N-acetylmuramoyl-L-alanine amidase" evidence="14">
    <location>
        <begin position="17"/>
        <end position="168"/>
    </location>
</feature>
<keyword evidence="10" id="KW-0961">Cell wall biogenesis/degradation</keyword>
<dbReference type="InterPro" id="IPR036505">
    <property type="entry name" value="Amidase/PGRP_sf"/>
</dbReference>
<evidence type="ECO:0000256" key="11">
    <source>
        <dbReference type="ARBA" id="ARBA00039257"/>
    </source>
</evidence>
<dbReference type="Proteomes" id="UP000190896">
    <property type="component" value="Unassembled WGS sequence"/>
</dbReference>
<dbReference type="CDD" id="cd06583">
    <property type="entry name" value="PGRP"/>
    <property type="match status" value="1"/>
</dbReference>
<proteinExistence type="inferred from homology"/>
<feature type="region of interest" description="Disordered" evidence="13">
    <location>
        <begin position="1"/>
        <end position="24"/>
    </location>
</feature>
<keyword evidence="9" id="KW-0862">Zinc</keyword>
<dbReference type="InterPro" id="IPR051206">
    <property type="entry name" value="NAMLAA_amidase_2"/>
</dbReference>
<comment type="cofactor">
    <cofactor evidence="2">
        <name>Zn(2+)</name>
        <dbReference type="ChEBI" id="CHEBI:29105"/>
    </cofactor>
</comment>
<dbReference type="Gene3D" id="3.40.80.10">
    <property type="entry name" value="Peptidoglycan recognition protein-like"/>
    <property type="match status" value="1"/>
</dbReference>
<dbReference type="RefSeq" id="WP_078486640.1">
    <property type="nucleotide sequence ID" value="NZ_MPRJ01000027.1"/>
</dbReference>
<dbReference type="PANTHER" id="PTHR30417">
    <property type="entry name" value="N-ACETYLMURAMOYL-L-ALANINE AMIDASE AMID"/>
    <property type="match status" value="1"/>
</dbReference>
<evidence type="ECO:0000256" key="8">
    <source>
        <dbReference type="ARBA" id="ARBA00022801"/>
    </source>
</evidence>
<dbReference type="OrthoDB" id="9794842at2"/>
<evidence type="ECO:0000256" key="9">
    <source>
        <dbReference type="ARBA" id="ARBA00022833"/>
    </source>
</evidence>
<dbReference type="GO" id="GO:0071555">
    <property type="term" value="P:cell wall organization"/>
    <property type="evidence" value="ECO:0007669"/>
    <property type="project" value="UniProtKB-KW"/>
</dbReference>
<dbReference type="GO" id="GO:0009253">
    <property type="term" value="P:peptidoglycan catabolic process"/>
    <property type="evidence" value="ECO:0007669"/>
    <property type="project" value="InterPro"/>
</dbReference>
<evidence type="ECO:0000313" key="16">
    <source>
        <dbReference type="Proteomes" id="UP000190896"/>
    </source>
</evidence>
<dbReference type="FunFam" id="3.40.80.10:FF:000002">
    <property type="entry name" value="1,6-anhydro-N-acetylmuramyl-L-alanine amidase"/>
    <property type="match status" value="1"/>
</dbReference>
<comment type="subcellular location">
    <subcellularLocation>
        <location evidence="3">Cytoplasm</location>
    </subcellularLocation>
</comment>
<evidence type="ECO:0000256" key="1">
    <source>
        <dbReference type="ARBA" id="ARBA00001561"/>
    </source>
</evidence>
<dbReference type="GO" id="GO:0008745">
    <property type="term" value="F:N-acetylmuramoyl-L-alanine amidase activity"/>
    <property type="evidence" value="ECO:0007669"/>
    <property type="project" value="UniProtKB-EC"/>
</dbReference>
<organism evidence="15 16">
    <name type="scientific">Solemya velesiana gill symbiont</name>
    <dbReference type="NCBI Taxonomy" id="1918948"/>
    <lineage>
        <taxon>Bacteria</taxon>
        <taxon>Pseudomonadati</taxon>
        <taxon>Pseudomonadota</taxon>
        <taxon>Gammaproteobacteria</taxon>
        <taxon>sulfur-oxidizing symbionts</taxon>
    </lineage>
</organism>
<dbReference type="SMART" id="SM00644">
    <property type="entry name" value="Ami_2"/>
    <property type="match status" value="1"/>
</dbReference>
<evidence type="ECO:0000256" key="10">
    <source>
        <dbReference type="ARBA" id="ARBA00023316"/>
    </source>
</evidence>
<evidence type="ECO:0000256" key="6">
    <source>
        <dbReference type="ARBA" id="ARBA00022490"/>
    </source>
</evidence>
<dbReference type="GO" id="GO:0009254">
    <property type="term" value="P:peptidoglycan turnover"/>
    <property type="evidence" value="ECO:0007669"/>
    <property type="project" value="TreeGrafter"/>
</dbReference>
<dbReference type="AlphaFoldDB" id="A0A1T2KVD5"/>
<evidence type="ECO:0000256" key="3">
    <source>
        <dbReference type="ARBA" id="ARBA00004496"/>
    </source>
</evidence>
<keyword evidence="8" id="KW-0378">Hydrolase</keyword>
<dbReference type="EC" id="3.5.1.28" evidence="5"/>
<dbReference type="EMBL" id="MPRJ01000027">
    <property type="protein sequence ID" value="OOZ36761.1"/>
    <property type="molecule type" value="Genomic_DNA"/>
</dbReference>
<dbReference type="PANTHER" id="PTHR30417:SF4">
    <property type="entry name" value="1,6-ANHYDRO-N-ACETYLMURAMYL-L-ALANINE AMIDASE AMPD"/>
    <property type="match status" value="1"/>
</dbReference>
<keyword evidence="6" id="KW-0963">Cytoplasm</keyword>
<evidence type="ECO:0000256" key="4">
    <source>
        <dbReference type="ARBA" id="ARBA00007553"/>
    </source>
</evidence>
<comment type="catalytic activity">
    <reaction evidence="1">
        <text>Hydrolyzes the link between N-acetylmuramoyl residues and L-amino acid residues in certain cell-wall glycopeptides.</text>
        <dbReference type="EC" id="3.5.1.28"/>
    </reaction>
</comment>
<dbReference type="SUPFAM" id="SSF55846">
    <property type="entry name" value="N-acetylmuramoyl-L-alanine amidase-like"/>
    <property type="match status" value="1"/>
</dbReference>
<gene>
    <name evidence="15" type="ORF">BOW51_05685</name>
</gene>
<sequence>MIVSPGGLLEGAEQHPSPNRDERPEEAPVDLLVIHNISLPPNEFGGPWIDNLFQNCLDPGAHPYFRDICNLQVSTHVLIRRQGEVIQYVPFDQRAWHAGLSQFEGRERCNDFSIGIELEGADDTPYTDLQYERLAEVAHAVMEHYPDITPQRIVGHRDISPGRKTDPGEAFDWQRFQQLLAEGV</sequence>
<evidence type="ECO:0000256" key="2">
    <source>
        <dbReference type="ARBA" id="ARBA00001947"/>
    </source>
</evidence>
<protein>
    <recommendedName>
        <fullName evidence="11">1,6-anhydro-N-acetylmuramyl-L-alanine amidase AmpD</fullName>
        <ecNumber evidence="5">3.5.1.28</ecNumber>
    </recommendedName>
    <alternativeName>
        <fullName evidence="12">N-acetylmuramoyl-L-alanine amidase</fullName>
    </alternativeName>
</protein>
<accession>A0A1T2KVD5</accession>
<dbReference type="InterPro" id="IPR002502">
    <property type="entry name" value="Amidase_domain"/>
</dbReference>
<comment type="caution">
    <text evidence="15">The sequence shown here is derived from an EMBL/GenBank/DDBJ whole genome shotgun (WGS) entry which is preliminary data.</text>
</comment>
<keyword evidence="16" id="KW-1185">Reference proteome</keyword>
<comment type="similarity">
    <text evidence="4">Belongs to the N-acetylmuramoyl-L-alanine amidase 2 family.</text>
</comment>
<dbReference type="NCBIfam" id="NF008758">
    <property type="entry name" value="PRK11789.1"/>
    <property type="match status" value="1"/>
</dbReference>